<name>A0A3E3DYK8_9FIRM</name>
<evidence type="ECO:0000256" key="1">
    <source>
        <dbReference type="ARBA" id="ARBA00010936"/>
    </source>
</evidence>
<feature type="active site" description="Proton donor/acceptor" evidence="6">
    <location>
        <position position="188"/>
    </location>
</feature>
<proteinExistence type="inferred from homology"/>
<keyword evidence="2 6" id="KW-0963">Cytoplasm</keyword>
<dbReference type="InterPro" id="IPR002915">
    <property type="entry name" value="DeoC/FbaB/LacD_aldolase"/>
</dbReference>
<dbReference type="InterPro" id="IPR013785">
    <property type="entry name" value="Aldolase_TIM"/>
</dbReference>
<dbReference type="SMART" id="SM01133">
    <property type="entry name" value="DeoC"/>
    <property type="match status" value="1"/>
</dbReference>
<evidence type="ECO:0000313" key="8">
    <source>
        <dbReference type="Proteomes" id="UP000261212"/>
    </source>
</evidence>
<comment type="pathway">
    <text evidence="6">Carbohydrate degradation; 2-deoxy-D-ribose 1-phosphate degradation; D-glyceraldehyde 3-phosphate and acetaldehyde from 2-deoxy-alpha-D-ribose 1-phosphate: step 2/2.</text>
</comment>
<dbReference type="PANTHER" id="PTHR10889">
    <property type="entry name" value="DEOXYRIBOSE-PHOSPHATE ALDOLASE"/>
    <property type="match status" value="1"/>
</dbReference>
<dbReference type="GO" id="GO:0009264">
    <property type="term" value="P:deoxyribonucleotide catabolic process"/>
    <property type="evidence" value="ECO:0007669"/>
    <property type="project" value="UniProtKB-UniRule"/>
</dbReference>
<dbReference type="SUPFAM" id="SSF51569">
    <property type="entry name" value="Aldolase"/>
    <property type="match status" value="1"/>
</dbReference>
<comment type="caution">
    <text evidence="7">The sequence shown here is derived from an EMBL/GenBank/DDBJ whole genome shotgun (WGS) entry which is preliminary data.</text>
</comment>
<feature type="active site" description="Schiff-base intermediate with acetaldehyde" evidence="6">
    <location>
        <position position="159"/>
    </location>
</feature>
<dbReference type="GO" id="GO:0006018">
    <property type="term" value="P:2-deoxyribose 1-phosphate catabolic process"/>
    <property type="evidence" value="ECO:0007669"/>
    <property type="project" value="UniProtKB-UniRule"/>
</dbReference>
<dbReference type="GeneID" id="97999708"/>
<dbReference type="HAMAP" id="MF_00114">
    <property type="entry name" value="DeoC_type1"/>
    <property type="match status" value="1"/>
</dbReference>
<evidence type="ECO:0000256" key="6">
    <source>
        <dbReference type="HAMAP-Rule" id="MF_00114"/>
    </source>
</evidence>
<dbReference type="PANTHER" id="PTHR10889:SF1">
    <property type="entry name" value="DEOXYRIBOSE-PHOSPHATE ALDOLASE"/>
    <property type="match status" value="1"/>
</dbReference>
<evidence type="ECO:0000256" key="5">
    <source>
        <dbReference type="ARBA" id="ARBA00048791"/>
    </source>
</evidence>
<dbReference type="RefSeq" id="WP_007049272.1">
    <property type="nucleotide sequence ID" value="NZ_CABKNJ010000005.1"/>
</dbReference>
<keyword evidence="3 6" id="KW-0456">Lyase</keyword>
<dbReference type="Proteomes" id="UP000261212">
    <property type="component" value="Unassembled WGS sequence"/>
</dbReference>
<dbReference type="GO" id="GO:0005737">
    <property type="term" value="C:cytoplasm"/>
    <property type="evidence" value="ECO:0007669"/>
    <property type="project" value="UniProtKB-SubCell"/>
</dbReference>
<comment type="similarity">
    <text evidence="1 6">Belongs to the DeoC/FbaB aldolase family. DeoC type 1 subfamily.</text>
</comment>
<keyword evidence="4 6" id="KW-0704">Schiff base</keyword>
<dbReference type="InterPro" id="IPR028581">
    <property type="entry name" value="DeoC_typeI"/>
</dbReference>
<dbReference type="AlphaFoldDB" id="A0A3E3DYK8"/>
<dbReference type="InterPro" id="IPR011343">
    <property type="entry name" value="DeoC"/>
</dbReference>
<evidence type="ECO:0000313" key="7">
    <source>
        <dbReference type="EMBL" id="RGD74352.1"/>
    </source>
</evidence>
<accession>A0A3E3DYK8</accession>
<evidence type="ECO:0000256" key="3">
    <source>
        <dbReference type="ARBA" id="ARBA00023239"/>
    </source>
</evidence>
<dbReference type="Gene3D" id="3.20.20.70">
    <property type="entry name" value="Aldolase class I"/>
    <property type="match status" value="1"/>
</dbReference>
<dbReference type="GO" id="GO:0016052">
    <property type="term" value="P:carbohydrate catabolic process"/>
    <property type="evidence" value="ECO:0007669"/>
    <property type="project" value="TreeGrafter"/>
</dbReference>
<reference evidence="7 8" key="1">
    <citation type="submission" date="2018-08" db="EMBL/GenBank/DDBJ databases">
        <title>A genome reference for cultivated species of the human gut microbiota.</title>
        <authorList>
            <person name="Zou Y."/>
            <person name="Xue W."/>
            <person name="Luo G."/>
        </authorList>
    </citation>
    <scope>NUCLEOTIDE SEQUENCE [LARGE SCALE GENOMIC DNA]</scope>
    <source>
        <strain evidence="7 8">AM25-6</strain>
    </source>
</reference>
<evidence type="ECO:0000256" key="2">
    <source>
        <dbReference type="ARBA" id="ARBA00022490"/>
    </source>
</evidence>
<protein>
    <recommendedName>
        <fullName evidence="6">Deoxyribose-phosphate aldolase</fullName>
        <shortName evidence="6">DERA</shortName>
        <ecNumber evidence="6">4.1.2.4</ecNumber>
    </recommendedName>
    <alternativeName>
        <fullName evidence="6">2-deoxy-D-ribose 5-phosphate aldolase</fullName>
    </alternativeName>
    <alternativeName>
        <fullName evidence="6">Phosphodeoxyriboaldolase</fullName>
        <shortName evidence="6">Deoxyriboaldolase</shortName>
    </alternativeName>
</protein>
<dbReference type="Pfam" id="PF01791">
    <property type="entry name" value="DeoC"/>
    <property type="match status" value="1"/>
</dbReference>
<dbReference type="PIRSF" id="PIRSF001357">
    <property type="entry name" value="DeoC"/>
    <property type="match status" value="1"/>
</dbReference>
<sequence>MREYKDLENLSRMIDISAVRTDVTVKEIDTLVEMAKKYNFIAAFVMPVFEEYLAEKLKEVPNTKLGIAVGFPSGAEPTKMKIIGVEDGHKLGADEFDMVINVGALKSGMYDVVSDDIKAVVDAADGKPVKSILEIAYLTDDEIKRASEIAVKSGVTFVKTGTGWADKPTTVETIKLIKSVVGNDAKIKAAGGVRSLDTVYDMIDAGCSRFGIGLTSAVKIMEDAYKILGK</sequence>
<evidence type="ECO:0000256" key="4">
    <source>
        <dbReference type="ARBA" id="ARBA00023270"/>
    </source>
</evidence>
<feature type="active site" description="Proton donor/acceptor" evidence="6">
    <location>
        <position position="97"/>
    </location>
</feature>
<dbReference type="UniPathway" id="UPA00002">
    <property type="reaction ID" value="UER00468"/>
</dbReference>
<dbReference type="EC" id="4.1.2.4" evidence="6"/>
<dbReference type="GO" id="GO:0004139">
    <property type="term" value="F:deoxyribose-phosphate aldolase activity"/>
    <property type="evidence" value="ECO:0007669"/>
    <property type="project" value="UniProtKB-UniRule"/>
</dbReference>
<dbReference type="NCBIfam" id="TIGR00126">
    <property type="entry name" value="deoC"/>
    <property type="match status" value="1"/>
</dbReference>
<organism evidence="7 8">
    <name type="scientific">Anaerofustis stercorihominis</name>
    <dbReference type="NCBI Taxonomy" id="214853"/>
    <lineage>
        <taxon>Bacteria</taxon>
        <taxon>Bacillati</taxon>
        <taxon>Bacillota</taxon>
        <taxon>Clostridia</taxon>
        <taxon>Eubacteriales</taxon>
        <taxon>Eubacteriaceae</taxon>
        <taxon>Anaerofustis</taxon>
    </lineage>
</organism>
<comment type="catalytic activity">
    <reaction evidence="5 6">
        <text>2-deoxy-D-ribose 5-phosphate = D-glyceraldehyde 3-phosphate + acetaldehyde</text>
        <dbReference type="Rhea" id="RHEA:12821"/>
        <dbReference type="ChEBI" id="CHEBI:15343"/>
        <dbReference type="ChEBI" id="CHEBI:59776"/>
        <dbReference type="ChEBI" id="CHEBI:62877"/>
        <dbReference type="EC" id="4.1.2.4"/>
    </reaction>
</comment>
<gene>
    <name evidence="6 7" type="primary">deoC</name>
    <name evidence="7" type="ORF">DW687_06185</name>
</gene>
<comment type="subcellular location">
    <subcellularLocation>
        <location evidence="6">Cytoplasm</location>
    </subcellularLocation>
</comment>
<dbReference type="CDD" id="cd00959">
    <property type="entry name" value="DeoC"/>
    <property type="match status" value="1"/>
</dbReference>
<dbReference type="EMBL" id="QUSM01000003">
    <property type="protein sequence ID" value="RGD74352.1"/>
    <property type="molecule type" value="Genomic_DNA"/>
</dbReference>
<comment type="function">
    <text evidence="6">Catalyzes a reversible aldol reaction between acetaldehyde and D-glyceraldehyde 3-phosphate to generate 2-deoxy-D-ribose 5-phosphate.</text>
</comment>